<reference evidence="4" key="2">
    <citation type="journal article" date="2021" name="Microbiome">
        <title>Successional dynamics and alternative stable states in a saline activated sludge microbial community over 9 years.</title>
        <authorList>
            <person name="Wang Y."/>
            <person name="Ye J."/>
            <person name="Ju F."/>
            <person name="Liu L."/>
            <person name="Boyd J.A."/>
            <person name="Deng Y."/>
            <person name="Parks D.H."/>
            <person name="Jiang X."/>
            <person name="Yin X."/>
            <person name="Woodcroft B.J."/>
            <person name="Tyson G.W."/>
            <person name="Hugenholtz P."/>
            <person name="Polz M.F."/>
            <person name="Zhang T."/>
        </authorList>
    </citation>
    <scope>NUCLEOTIDE SEQUENCE</scope>
    <source>
        <strain evidence="4">HKST-UBA01</strain>
    </source>
</reference>
<evidence type="ECO:0000256" key="1">
    <source>
        <dbReference type="SAM" id="MobiDB-lite"/>
    </source>
</evidence>
<comment type="caution">
    <text evidence="4">The sequence shown here is derived from an EMBL/GenBank/DDBJ whole genome shotgun (WGS) entry which is preliminary data.</text>
</comment>
<protein>
    <submittedName>
        <fullName evidence="4">Lamin tail domain-containing protein</fullName>
    </submittedName>
</protein>
<evidence type="ECO:0000259" key="3">
    <source>
        <dbReference type="PROSITE" id="PS51841"/>
    </source>
</evidence>
<feature type="region of interest" description="Disordered" evidence="1">
    <location>
        <begin position="161"/>
        <end position="180"/>
    </location>
</feature>
<accession>A0A956RNS1</accession>
<dbReference type="Pfam" id="PF00932">
    <property type="entry name" value="LTD"/>
    <property type="match status" value="1"/>
</dbReference>
<evidence type="ECO:0000313" key="5">
    <source>
        <dbReference type="Proteomes" id="UP000697710"/>
    </source>
</evidence>
<keyword evidence="2" id="KW-1133">Transmembrane helix</keyword>
<sequence>MDTRKRCSRPAPSGLAGEAEARFRFILAPALGVVVGLWGSFPLPAGAALVINEVVYDPDGPDSGREWVELYNSGTWPAPLEGVRIESGNGSAPDQWSLEWEGGPHDWIEPRGWFVVGDSTFAHAPASLSLQNGPDGVRLSREGLVLDTVGWGDLEIAEYFEGSPTPETNKSESLSRSADGFDTDDNGADFLGAVPTPGRANRPAVDLAIDIVGPDRLLPVAAWPGSELRVPVRFTNRGSDVLDLLAVAVRVGGNRTSGLRGLLAPASARLDTFSIAIPERPQVAGIGVHATLAEDGNPDNDRDSLRISIGRGPLSLAEVLPRPSDGEEWIELSADVEVSVDGWSLEDASGSRLVLSATTVPAKAHVLLSASHAPGTLDWSGAWPSLNDRAGGGVSADSLFLRDEGGVVRDWMAYGFAELDRSWVRLDPSVFGGGAWMLDPHPGGTPGVAGDAVPPAVESRERIVPSGFSLERSPAGTWIRVSTEHAPLDFQVRVFDLMGRPIWSTHGRARNRTEERCRWDGRGPDGRLVPQGVYFIETERDWGSGRDRSRQSVVVGR</sequence>
<gene>
    <name evidence="4" type="ORF">KC729_06905</name>
</gene>
<feature type="transmembrane region" description="Helical" evidence="2">
    <location>
        <begin position="21"/>
        <end position="41"/>
    </location>
</feature>
<dbReference type="Gene3D" id="2.60.40.4070">
    <property type="match status" value="1"/>
</dbReference>
<keyword evidence="2" id="KW-0472">Membrane</keyword>
<evidence type="ECO:0000256" key="2">
    <source>
        <dbReference type="SAM" id="Phobius"/>
    </source>
</evidence>
<name>A0A956RNS1_UNCEI</name>
<dbReference type="InterPro" id="IPR001322">
    <property type="entry name" value="Lamin_tail_dom"/>
</dbReference>
<organism evidence="4 5">
    <name type="scientific">Eiseniibacteriota bacterium</name>
    <dbReference type="NCBI Taxonomy" id="2212470"/>
    <lineage>
        <taxon>Bacteria</taxon>
        <taxon>Candidatus Eiseniibacteriota</taxon>
    </lineage>
</organism>
<keyword evidence="2" id="KW-0812">Transmembrane</keyword>
<dbReference type="Proteomes" id="UP000697710">
    <property type="component" value="Unassembled WGS sequence"/>
</dbReference>
<dbReference type="EMBL" id="JAGQHR010000157">
    <property type="protein sequence ID" value="MCA9727393.1"/>
    <property type="molecule type" value="Genomic_DNA"/>
</dbReference>
<feature type="compositionally biased region" description="Polar residues" evidence="1">
    <location>
        <begin position="165"/>
        <end position="176"/>
    </location>
</feature>
<feature type="domain" description="LTD" evidence="3">
    <location>
        <begin position="300"/>
        <end position="416"/>
    </location>
</feature>
<proteinExistence type="predicted"/>
<evidence type="ECO:0000313" key="4">
    <source>
        <dbReference type="EMBL" id="MCA9727393.1"/>
    </source>
</evidence>
<dbReference type="AlphaFoldDB" id="A0A956RNS1"/>
<dbReference type="PROSITE" id="PS51841">
    <property type="entry name" value="LTD"/>
    <property type="match status" value="1"/>
</dbReference>
<reference evidence="4" key="1">
    <citation type="submission" date="2020-04" db="EMBL/GenBank/DDBJ databases">
        <authorList>
            <person name="Zhang T."/>
        </authorList>
    </citation>
    <scope>NUCLEOTIDE SEQUENCE</scope>
    <source>
        <strain evidence="4">HKST-UBA01</strain>
    </source>
</reference>